<dbReference type="Gene3D" id="1.20.1270.170">
    <property type="match status" value="1"/>
</dbReference>
<dbReference type="PANTHER" id="PTHR39573:SF1">
    <property type="entry name" value="STRESS RESPONSE KINASE A"/>
    <property type="match status" value="1"/>
</dbReference>
<dbReference type="GO" id="GO:0005737">
    <property type="term" value="C:cytoplasm"/>
    <property type="evidence" value="ECO:0007669"/>
    <property type="project" value="TreeGrafter"/>
</dbReference>
<dbReference type="Gene3D" id="3.30.200.70">
    <property type="match status" value="1"/>
</dbReference>
<evidence type="ECO:0000313" key="12">
    <source>
        <dbReference type="EMBL" id="VAW90561.1"/>
    </source>
</evidence>
<gene>
    <name evidence="12" type="ORF">MNBD_GAMMA17-1809</name>
</gene>
<keyword evidence="10" id="KW-0346">Stress response</keyword>
<dbReference type="GO" id="GO:0046872">
    <property type="term" value="F:metal ion binding"/>
    <property type="evidence" value="ECO:0007669"/>
    <property type="project" value="UniProtKB-KW"/>
</dbReference>
<protein>
    <submittedName>
        <fullName evidence="12">YihE protein, required for LPS synthesis</fullName>
    </submittedName>
</protein>
<dbReference type="InterPro" id="IPR011009">
    <property type="entry name" value="Kinase-like_dom_sf"/>
</dbReference>
<feature type="non-terminal residue" evidence="12">
    <location>
        <position position="1"/>
    </location>
</feature>
<keyword evidence="2" id="KW-0723">Serine/threonine-protein kinase</keyword>
<dbReference type="PANTHER" id="PTHR39573">
    <property type="entry name" value="STRESS RESPONSE KINASE A"/>
    <property type="match status" value="1"/>
</dbReference>
<evidence type="ECO:0000256" key="5">
    <source>
        <dbReference type="ARBA" id="ARBA00022723"/>
    </source>
</evidence>
<evidence type="ECO:0000256" key="3">
    <source>
        <dbReference type="ARBA" id="ARBA00022553"/>
    </source>
</evidence>
<evidence type="ECO:0000256" key="1">
    <source>
        <dbReference type="ARBA" id="ARBA00022490"/>
    </source>
</evidence>
<evidence type="ECO:0000259" key="11">
    <source>
        <dbReference type="Pfam" id="PF01636"/>
    </source>
</evidence>
<proteinExistence type="inferred from homology"/>
<dbReference type="EMBL" id="UOFQ01000206">
    <property type="protein sequence ID" value="VAW90561.1"/>
    <property type="molecule type" value="Genomic_DNA"/>
</dbReference>
<keyword evidence="1" id="KW-0963">Cytoplasm</keyword>
<organism evidence="12">
    <name type="scientific">hydrothermal vent metagenome</name>
    <dbReference type="NCBI Taxonomy" id="652676"/>
    <lineage>
        <taxon>unclassified sequences</taxon>
        <taxon>metagenomes</taxon>
        <taxon>ecological metagenomes</taxon>
    </lineage>
</organism>
<evidence type="ECO:0000256" key="10">
    <source>
        <dbReference type="ARBA" id="ARBA00023016"/>
    </source>
</evidence>
<evidence type="ECO:0000256" key="2">
    <source>
        <dbReference type="ARBA" id="ARBA00022527"/>
    </source>
</evidence>
<dbReference type="Pfam" id="PF01636">
    <property type="entry name" value="APH"/>
    <property type="match status" value="1"/>
</dbReference>
<keyword evidence="6" id="KW-0547">Nucleotide-binding</keyword>
<name>A0A3B0ZG49_9ZZZZ</name>
<sequence length="335" mass="38490">QNIIMTDNKDNESYAALGPDTILDAVESLGYHCNGQFLALNSYENRVYQVGIEDEEPLIAKFYRPARWSNEAIIEEHEFTQALSDLEIPVIAPIADKDGTTLHCHNGFRFTLSLRRGGRSPELDDPDHLEQMGRFMARIHNMGAAHPFKHRPTLNIESFGVDSYQYLLGKGFVPEGLINAYRSLAEDLIARVRTCYGAAGDVEVIRLHGDMHPGNVLWRDNGPHIVDFDDARMGPAIQDIWMFLSGDRPYMTARLADFLNGYIEFREFDPKELHLLEALRTLRMMHYAAWIARRWNDPAFPQAFPWFNTGRYWDEHILALREQAALMDEPPLVWD</sequence>
<evidence type="ECO:0000256" key="9">
    <source>
        <dbReference type="ARBA" id="ARBA00022842"/>
    </source>
</evidence>
<evidence type="ECO:0000256" key="6">
    <source>
        <dbReference type="ARBA" id="ARBA00022741"/>
    </source>
</evidence>
<dbReference type="AlphaFoldDB" id="A0A3B0ZG49"/>
<keyword evidence="4" id="KW-0808">Transferase</keyword>
<dbReference type="HAMAP" id="MF_01497">
    <property type="entry name" value="SrkA_kinase"/>
    <property type="match status" value="1"/>
</dbReference>
<feature type="domain" description="Aminoglycoside phosphotransferase" evidence="11">
    <location>
        <begin position="42"/>
        <end position="273"/>
    </location>
</feature>
<accession>A0A3B0ZG49</accession>
<keyword evidence="5" id="KW-0479">Metal-binding</keyword>
<dbReference type="InterPro" id="IPR002575">
    <property type="entry name" value="Aminoglycoside_PTrfase"/>
</dbReference>
<dbReference type="InterPro" id="IPR032882">
    <property type="entry name" value="SrkA/RdoA"/>
</dbReference>
<dbReference type="NCBIfam" id="NF008738">
    <property type="entry name" value="PRK11768.1"/>
    <property type="match status" value="1"/>
</dbReference>
<dbReference type="SUPFAM" id="SSF56112">
    <property type="entry name" value="Protein kinase-like (PK-like)"/>
    <property type="match status" value="1"/>
</dbReference>
<dbReference type="Gene3D" id="1.10.510.10">
    <property type="entry name" value="Transferase(Phosphotransferase) domain 1"/>
    <property type="match status" value="1"/>
</dbReference>
<reference evidence="12" key="1">
    <citation type="submission" date="2018-06" db="EMBL/GenBank/DDBJ databases">
        <authorList>
            <person name="Zhirakovskaya E."/>
        </authorList>
    </citation>
    <scope>NUCLEOTIDE SEQUENCE</scope>
</reference>
<keyword evidence="8" id="KW-0067">ATP-binding</keyword>
<dbReference type="GO" id="GO:0005524">
    <property type="term" value="F:ATP binding"/>
    <property type="evidence" value="ECO:0007669"/>
    <property type="project" value="UniProtKB-KW"/>
</dbReference>
<evidence type="ECO:0000256" key="4">
    <source>
        <dbReference type="ARBA" id="ARBA00022679"/>
    </source>
</evidence>
<keyword evidence="7" id="KW-0418">Kinase</keyword>
<keyword evidence="9" id="KW-0460">Magnesium</keyword>
<evidence type="ECO:0000256" key="8">
    <source>
        <dbReference type="ARBA" id="ARBA00022840"/>
    </source>
</evidence>
<keyword evidence="3" id="KW-0597">Phosphoprotein</keyword>
<dbReference type="GO" id="GO:0004674">
    <property type="term" value="F:protein serine/threonine kinase activity"/>
    <property type="evidence" value="ECO:0007669"/>
    <property type="project" value="UniProtKB-KW"/>
</dbReference>
<evidence type="ECO:0000256" key="7">
    <source>
        <dbReference type="ARBA" id="ARBA00022777"/>
    </source>
</evidence>